<keyword evidence="3" id="KW-1185">Reference proteome</keyword>
<reference evidence="2 3" key="1">
    <citation type="submission" date="2020-04" db="EMBL/GenBank/DDBJ databases">
        <title>Perkinsus chesapeaki whole genome sequence.</title>
        <authorList>
            <person name="Bogema D.R."/>
        </authorList>
    </citation>
    <scope>NUCLEOTIDE SEQUENCE [LARGE SCALE GENOMIC DNA]</scope>
    <source>
        <strain evidence="2">ATCC PRA-425</strain>
    </source>
</reference>
<dbReference type="AlphaFoldDB" id="A0A7J6L9A6"/>
<name>A0A7J6L9A6_PERCH</name>
<evidence type="ECO:0000313" key="2">
    <source>
        <dbReference type="EMBL" id="KAF4655772.1"/>
    </source>
</evidence>
<dbReference type="EMBL" id="JAAPAO010000638">
    <property type="protein sequence ID" value="KAF4655772.1"/>
    <property type="molecule type" value="Genomic_DNA"/>
</dbReference>
<evidence type="ECO:0000256" key="1">
    <source>
        <dbReference type="SAM" id="MobiDB-lite"/>
    </source>
</evidence>
<comment type="caution">
    <text evidence="2">The sequence shown here is derived from an EMBL/GenBank/DDBJ whole genome shotgun (WGS) entry which is preliminary data.</text>
</comment>
<proteinExistence type="predicted"/>
<sequence length="153" mass="16268">APSCSSQPIECHSDAPPTKNANSEPADYLDEVWSETDIASHDGSDDSVSLSSGDESDAESVTSHSSEGSERDVPCSEHPSAPSSEHDDCYNNINLTDNDERRDSSDEWDDDSSATSAHRTDSSSDVDSGNWDNDSAVESDHIDNGGGSVKFTP</sequence>
<gene>
    <name evidence="2" type="ORF">FOL47_009284</name>
</gene>
<protein>
    <submittedName>
        <fullName evidence="2">Uncharacterized protein</fullName>
    </submittedName>
</protein>
<feature type="non-terminal residue" evidence="2">
    <location>
        <position position="153"/>
    </location>
</feature>
<evidence type="ECO:0000313" key="3">
    <source>
        <dbReference type="Proteomes" id="UP000591131"/>
    </source>
</evidence>
<dbReference type="Proteomes" id="UP000591131">
    <property type="component" value="Unassembled WGS sequence"/>
</dbReference>
<organism evidence="2 3">
    <name type="scientific">Perkinsus chesapeaki</name>
    <name type="common">Clam parasite</name>
    <name type="synonym">Perkinsus andrewsi</name>
    <dbReference type="NCBI Taxonomy" id="330153"/>
    <lineage>
        <taxon>Eukaryota</taxon>
        <taxon>Sar</taxon>
        <taxon>Alveolata</taxon>
        <taxon>Perkinsozoa</taxon>
        <taxon>Perkinsea</taxon>
        <taxon>Perkinsida</taxon>
        <taxon>Perkinsidae</taxon>
        <taxon>Perkinsus</taxon>
    </lineage>
</organism>
<accession>A0A7J6L9A6</accession>
<feature type="region of interest" description="Disordered" evidence="1">
    <location>
        <begin position="1"/>
        <end position="153"/>
    </location>
</feature>
<feature type="compositionally biased region" description="Gly residues" evidence="1">
    <location>
        <begin position="144"/>
        <end position="153"/>
    </location>
</feature>
<feature type="compositionally biased region" description="Polar residues" evidence="1">
    <location>
        <begin position="123"/>
        <end position="133"/>
    </location>
</feature>